<reference evidence="5" key="1">
    <citation type="submission" date="2021-01" db="EMBL/GenBank/DDBJ databases">
        <authorList>
            <person name="Corre E."/>
            <person name="Pelletier E."/>
            <person name="Niang G."/>
            <person name="Scheremetjew M."/>
            <person name="Finn R."/>
            <person name="Kale V."/>
            <person name="Holt S."/>
            <person name="Cochrane G."/>
            <person name="Meng A."/>
            <person name="Brown T."/>
            <person name="Cohen L."/>
        </authorList>
    </citation>
    <scope>NUCLEOTIDE SEQUENCE</scope>
    <source>
        <strain evidence="5">WS</strain>
    </source>
</reference>
<protein>
    <recommendedName>
        <fullName evidence="6">Non-specific serine/threonine protein kinase</fullName>
    </recommendedName>
</protein>
<feature type="repeat" description="ANK" evidence="3">
    <location>
        <begin position="409"/>
        <end position="441"/>
    </location>
</feature>
<dbReference type="PANTHER" id="PTHR24123:SF33">
    <property type="entry name" value="PROTEIN HOS4"/>
    <property type="match status" value="1"/>
</dbReference>
<dbReference type="InterPro" id="IPR036770">
    <property type="entry name" value="Ankyrin_rpt-contain_sf"/>
</dbReference>
<proteinExistence type="predicted"/>
<evidence type="ECO:0000256" key="3">
    <source>
        <dbReference type="PROSITE-ProRule" id="PRU00023"/>
    </source>
</evidence>
<feature type="region of interest" description="Disordered" evidence="4">
    <location>
        <begin position="243"/>
        <end position="281"/>
    </location>
</feature>
<dbReference type="GO" id="GO:0005525">
    <property type="term" value="F:GTP binding"/>
    <property type="evidence" value="ECO:0007669"/>
    <property type="project" value="InterPro"/>
</dbReference>
<dbReference type="GO" id="GO:0003924">
    <property type="term" value="F:GTPase activity"/>
    <property type="evidence" value="ECO:0007669"/>
    <property type="project" value="InterPro"/>
</dbReference>
<feature type="repeat" description="ANK" evidence="3">
    <location>
        <begin position="671"/>
        <end position="703"/>
    </location>
</feature>
<feature type="repeat" description="ANK" evidence="3">
    <location>
        <begin position="566"/>
        <end position="598"/>
    </location>
</feature>
<feature type="compositionally biased region" description="Polar residues" evidence="4">
    <location>
        <begin position="243"/>
        <end position="271"/>
    </location>
</feature>
<dbReference type="Gene3D" id="1.25.40.20">
    <property type="entry name" value="Ankyrin repeat-containing domain"/>
    <property type="match status" value="3"/>
</dbReference>
<evidence type="ECO:0008006" key="6">
    <source>
        <dbReference type="Google" id="ProtNLM"/>
    </source>
</evidence>
<feature type="compositionally biased region" description="Polar residues" evidence="4">
    <location>
        <begin position="16"/>
        <end position="29"/>
    </location>
</feature>
<dbReference type="SMART" id="SM00248">
    <property type="entry name" value="ANK"/>
    <property type="match status" value="10"/>
</dbReference>
<dbReference type="InterPro" id="IPR027417">
    <property type="entry name" value="P-loop_NTPase"/>
</dbReference>
<feature type="region of interest" description="Disordered" evidence="4">
    <location>
        <begin position="1"/>
        <end position="29"/>
    </location>
</feature>
<organism evidence="5">
    <name type="scientific">Percolomonas cosmopolitus</name>
    <dbReference type="NCBI Taxonomy" id="63605"/>
    <lineage>
        <taxon>Eukaryota</taxon>
        <taxon>Discoba</taxon>
        <taxon>Heterolobosea</taxon>
        <taxon>Tetramitia</taxon>
        <taxon>Eutetramitia</taxon>
        <taxon>Percolomonadidae</taxon>
        <taxon>Percolomonas</taxon>
    </lineage>
</organism>
<feature type="compositionally biased region" description="Basic residues" evidence="4">
    <location>
        <begin position="1"/>
        <end position="15"/>
    </location>
</feature>
<dbReference type="Gene3D" id="3.40.50.300">
    <property type="entry name" value="P-loop containing nucleotide triphosphate hydrolases"/>
    <property type="match status" value="1"/>
</dbReference>
<feature type="compositionally biased region" description="Basic and acidic residues" evidence="4">
    <location>
        <begin position="272"/>
        <end position="281"/>
    </location>
</feature>
<dbReference type="PROSITE" id="PS50088">
    <property type="entry name" value="ANK_REPEAT"/>
    <property type="match status" value="6"/>
</dbReference>
<dbReference type="AlphaFoldDB" id="A0A7S1KN85"/>
<dbReference type="InterPro" id="IPR051165">
    <property type="entry name" value="Multifunctional_ANK_Repeat"/>
</dbReference>
<dbReference type="InterPro" id="IPR001806">
    <property type="entry name" value="Small_GTPase"/>
</dbReference>
<dbReference type="Pfam" id="PF12796">
    <property type="entry name" value="Ank_2"/>
    <property type="match status" value="3"/>
</dbReference>
<evidence type="ECO:0000256" key="1">
    <source>
        <dbReference type="ARBA" id="ARBA00022737"/>
    </source>
</evidence>
<keyword evidence="2 3" id="KW-0040">ANK repeat</keyword>
<dbReference type="PANTHER" id="PTHR24123">
    <property type="entry name" value="ANKYRIN REPEAT-CONTAINING"/>
    <property type="match status" value="1"/>
</dbReference>
<dbReference type="Pfam" id="PF00071">
    <property type="entry name" value="Ras"/>
    <property type="match status" value="1"/>
</dbReference>
<dbReference type="PROSITE" id="PS50297">
    <property type="entry name" value="ANK_REP_REGION"/>
    <property type="match status" value="6"/>
</dbReference>
<dbReference type="SUPFAM" id="SSF48403">
    <property type="entry name" value="Ankyrin repeat"/>
    <property type="match status" value="1"/>
</dbReference>
<accession>A0A7S1KN85</accession>
<keyword evidence="1" id="KW-0677">Repeat</keyword>
<evidence type="ECO:0000256" key="4">
    <source>
        <dbReference type="SAM" id="MobiDB-lite"/>
    </source>
</evidence>
<gene>
    <name evidence="5" type="ORF">PCOS0759_LOCUS2662</name>
</gene>
<evidence type="ECO:0000313" key="5">
    <source>
        <dbReference type="EMBL" id="CAD9079428.1"/>
    </source>
</evidence>
<dbReference type="EMBL" id="HBGD01003221">
    <property type="protein sequence ID" value="CAD9079428.1"/>
    <property type="molecule type" value="Transcribed_RNA"/>
</dbReference>
<name>A0A7S1KN85_9EUKA</name>
<dbReference type="SUPFAM" id="SSF52540">
    <property type="entry name" value="P-loop containing nucleoside triphosphate hydrolases"/>
    <property type="match status" value="1"/>
</dbReference>
<feature type="repeat" description="ANK" evidence="3">
    <location>
        <begin position="531"/>
        <end position="556"/>
    </location>
</feature>
<dbReference type="PRINTS" id="PR01415">
    <property type="entry name" value="ANKYRIN"/>
</dbReference>
<dbReference type="InterPro" id="IPR002110">
    <property type="entry name" value="Ankyrin_rpt"/>
</dbReference>
<feature type="repeat" description="ANK" evidence="3">
    <location>
        <begin position="375"/>
        <end position="407"/>
    </location>
</feature>
<evidence type="ECO:0000256" key="2">
    <source>
        <dbReference type="ARBA" id="ARBA00023043"/>
    </source>
</evidence>
<feature type="repeat" description="ANK" evidence="3">
    <location>
        <begin position="474"/>
        <end position="506"/>
    </location>
</feature>
<sequence length="959" mass="108318">MSHHHHHHHHHRRHLFTSSGNATTWSTSPQASPRKILLLGPPLSGKSAFATRILHNSFLKHPEKTPHSLELVHVGEYHGGSGSSSGSIKLAFIESGQLWRNVLMRCVSDRSIRGILIIFDVTADPSQTFNLIFNEYLRGIQEAFGDAEDDRMVALVGTKIDLITKRQISRDMLQDALKTQSCDLPYYEMSSGDGSYAFRTMEAILCDMNLREMRGEHARNQSEIQQESPFMIERKRALSAISSSLKSHVESSASPRSAKSQHATPVSPSGTKDNHHHEEHTYHLRLLRKADEQEMELDFQHETAADSMFERCVHAIQRNDLHTLREILLDVLDLELVQNAKGRTLVHYAALLNRTRMVKFLVSETKTRIDKADHLGYTPLLLACRRSHLDIARILLQFHSLVNVCENENRYTSLHFAVFNRHPRLVSLLVQHSADVEARNVLGETPVHLAAVTNCDVLRPLLKKHPNLELRDGEGFTPLMVASAYGRKSIVDLLLSFKALPFNLDSSTNSPLAMNKALFHQFTQKHSHEQASYTPLHAACHHGHLEVVQLLVEKGSAPVNYVEPLRGFTPLFLAAEKGNEQIVRYLVHFGADLSFRTSDKKTVLHYATLSGNLGLVQFVVREKPVLARMRDSDGYSPLMLSCFSPSHVEICRFFVRMRGEDAPQIDAQTALGKTALHLGTLRGTTDTVSLLLESGANSFIEDNQNAKPIDLTLNTTLRNLVLRYMLMDPNRTRAEKRSVYFSNALPARVADSLHDEGLSPRRICHEICSQLVSRKPLRDTPNLENIRTLCDALKHDFSRESNKKEYSEYCSAMDALFDGKRIQMEERQIIDKSAPLSGFYHQMELKLFELFLRVSSLSFRETTGNSQTLSSHSSPGFSEAPLHVEAIRVGQLKVRQLHAGSDFVANCDSLLRQHTCHPLDPIDAKTAFDFHLSPFAERIFKLQILSEIVAPKICIMYEF</sequence>